<evidence type="ECO:0000313" key="1">
    <source>
        <dbReference type="EMBL" id="MBE7525249.1"/>
    </source>
</evidence>
<dbReference type="EMBL" id="JABTTY010000001">
    <property type="protein sequence ID" value="MBE7525249.1"/>
    <property type="molecule type" value="Genomic_DNA"/>
</dbReference>
<dbReference type="CDD" id="cd22784">
    <property type="entry name" value="DPBB_MltA_YuiC-like"/>
    <property type="match status" value="1"/>
</dbReference>
<comment type="caution">
    <text evidence="1">The sequence shown here is derived from an EMBL/GenBank/DDBJ whole genome shotgun (WGS) entry which is preliminary data.</text>
</comment>
<accession>A0A928Y6L5</accession>
<reference evidence="1" key="1">
    <citation type="submission" date="2020-05" db="EMBL/GenBank/DDBJ databases">
        <title>High-Quality Genomes of Partial-Nitritation/Anammox System by Hierarchical Clustering Based Hybrid Assembly.</title>
        <authorList>
            <person name="Liu L."/>
            <person name="Wang Y."/>
            <person name="Che Y."/>
            <person name="Chen Y."/>
            <person name="Xia Y."/>
            <person name="Luo R."/>
            <person name="Cheng S.H."/>
            <person name="Zheng C."/>
            <person name="Zhang T."/>
        </authorList>
    </citation>
    <scope>NUCLEOTIDE SEQUENCE</scope>
    <source>
        <strain evidence="1">H1_PAT1</strain>
    </source>
</reference>
<gene>
    <name evidence="1" type="ORF">HS096_02560</name>
</gene>
<dbReference type="Proteomes" id="UP000710385">
    <property type="component" value="Unassembled WGS sequence"/>
</dbReference>
<proteinExistence type="predicted"/>
<sequence>MNPYTYSPSIPVSLIGRRLFVITLVSAVLSVSLPTRAIAAHADVFPVVASVQAPAAEEDVADYHFEVPKYTTVTVLRTYNYVPMTAYTSRPEETDDSPFITADGSHVRDGIIASNFLPFGTKVRIPELYGDKIFEVHDRMNKRYTYKIDIWMESLPEARKFGVRFAHIEIVRTETNK</sequence>
<protein>
    <submittedName>
        <fullName evidence="1">3D domain-containing protein</fullName>
    </submittedName>
</protein>
<organism evidence="1 2">
    <name type="scientific">candidate division WWE3 bacterium</name>
    <dbReference type="NCBI Taxonomy" id="2053526"/>
    <lineage>
        <taxon>Bacteria</taxon>
        <taxon>Katanobacteria</taxon>
    </lineage>
</organism>
<name>A0A928Y6L5_UNCKA</name>
<dbReference type="AlphaFoldDB" id="A0A928Y6L5"/>
<evidence type="ECO:0000313" key="2">
    <source>
        <dbReference type="Proteomes" id="UP000710385"/>
    </source>
</evidence>